<sequence>MRSWCELPSQVTIRTRWWGCIGSTCWRTWCELPSQGGTRAQSDLNKRHRERRIGWSQESVPKYYANSLQ</sequence>
<name>A0A8S1E7Z6_9INSE</name>
<dbReference type="EMBL" id="CADEPI010000786">
    <property type="protein sequence ID" value="CAB3388453.1"/>
    <property type="molecule type" value="Genomic_DNA"/>
</dbReference>
<comment type="caution">
    <text evidence="1">The sequence shown here is derived from an EMBL/GenBank/DDBJ whole genome shotgun (WGS) entry which is preliminary data.</text>
</comment>
<gene>
    <name evidence="1" type="ORF">CLODIP_2_CD03102</name>
</gene>
<accession>A0A8S1E7Z6</accession>
<dbReference type="AlphaFoldDB" id="A0A8S1E7Z6"/>
<keyword evidence="2" id="KW-1185">Reference proteome</keyword>
<organism evidence="1 2">
    <name type="scientific">Cloeon dipterum</name>
    <dbReference type="NCBI Taxonomy" id="197152"/>
    <lineage>
        <taxon>Eukaryota</taxon>
        <taxon>Metazoa</taxon>
        <taxon>Ecdysozoa</taxon>
        <taxon>Arthropoda</taxon>
        <taxon>Hexapoda</taxon>
        <taxon>Insecta</taxon>
        <taxon>Pterygota</taxon>
        <taxon>Palaeoptera</taxon>
        <taxon>Ephemeroptera</taxon>
        <taxon>Pisciforma</taxon>
        <taxon>Baetidae</taxon>
        <taxon>Cloeon</taxon>
    </lineage>
</organism>
<protein>
    <submittedName>
        <fullName evidence="1">Uncharacterized protein</fullName>
    </submittedName>
</protein>
<dbReference type="Proteomes" id="UP000494165">
    <property type="component" value="Unassembled WGS sequence"/>
</dbReference>
<evidence type="ECO:0000313" key="1">
    <source>
        <dbReference type="EMBL" id="CAB3388453.1"/>
    </source>
</evidence>
<reference evidence="1 2" key="1">
    <citation type="submission" date="2020-04" db="EMBL/GenBank/DDBJ databases">
        <authorList>
            <person name="Alioto T."/>
            <person name="Alioto T."/>
            <person name="Gomez Garrido J."/>
        </authorList>
    </citation>
    <scope>NUCLEOTIDE SEQUENCE [LARGE SCALE GENOMIC DNA]</scope>
</reference>
<proteinExistence type="predicted"/>
<evidence type="ECO:0000313" key="2">
    <source>
        <dbReference type="Proteomes" id="UP000494165"/>
    </source>
</evidence>